<gene>
    <name evidence="9" type="ORF">IM811_006530</name>
</gene>
<dbReference type="SUPFAM" id="SSF51905">
    <property type="entry name" value="FAD/NAD(P)-binding domain"/>
    <property type="match status" value="1"/>
</dbReference>
<evidence type="ECO:0000313" key="9">
    <source>
        <dbReference type="EMBL" id="KAF9743439.1"/>
    </source>
</evidence>
<dbReference type="PANTHER" id="PTHR13789:SF314">
    <property type="entry name" value="FAD-BINDING DOMAIN-CONTAINING PROTEIN"/>
    <property type="match status" value="1"/>
</dbReference>
<evidence type="ECO:0000259" key="8">
    <source>
        <dbReference type="Pfam" id="PF07992"/>
    </source>
</evidence>
<dbReference type="InterPro" id="IPR036188">
    <property type="entry name" value="FAD/NAD-bd_sf"/>
</dbReference>
<dbReference type="Proteomes" id="UP000616885">
    <property type="component" value="Unassembled WGS sequence"/>
</dbReference>
<evidence type="ECO:0000256" key="2">
    <source>
        <dbReference type="ARBA" id="ARBA00022630"/>
    </source>
</evidence>
<dbReference type="InterPro" id="IPR002938">
    <property type="entry name" value="FAD-bd"/>
</dbReference>
<keyword evidence="2" id="KW-0285">Flavoprotein</keyword>
<evidence type="ECO:0000313" key="10">
    <source>
        <dbReference type="Proteomes" id="UP000616885"/>
    </source>
</evidence>
<dbReference type="PANTHER" id="PTHR13789">
    <property type="entry name" value="MONOOXYGENASE"/>
    <property type="match status" value="1"/>
</dbReference>
<keyword evidence="4" id="KW-0560">Oxidoreductase</keyword>
<accession>A0A8H7MYD1</accession>
<feature type="domain" description="FAD-binding" evidence="7">
    <location>
        <begin position="250"/>
        <end position="330"/>
    </location>
</feature>
<dbReference type="EMBL" id="JADCTT010000017">
    <property type="protein sequence ID" value="KAF9743439.1"/>
    <property type="molecule type" value="Genomic_DNA"/>
</dbReference>
<dbReference type="Pfam" id="PF01494">
    <property type="entry name" value="FAD_binding_3"/>
    <property type="match status" value="1"/>
</dbReference>
<feature type="signal peptide" evidence="6">
    <location>
        <begin position="1"/>
        <end position="18"/>
    </location>
</feature>
<evidence type="ECO:0008006" key="11">
    <source>
        <dbReference type="Google" id="ProtNLM"/>
    </source>
</evidence>
<dbReference type="InterPro" id="IPR023753">
    <property type="entry name" value="FAD/NAD-binding_dom"/>
</dbReference>
<keyword evidence="5" id="KW-0503">Monooxygenase</keyword>
<evidence type="ECO:0000256" key="3">
    <source>
        <dbReference type="ARBA" id="ARBA00022827"/>
    </source>
</evidence>
<feature type="chain" id="PRO_5034931289" description="FAD-binding domain-containing protein" evidence="6">
    <location>
        <begin position="19"/>
        <end position="350"/>
    </location>
</feature>
<dbReference type="GO" id="GO:0004497">
    <property type="term" value="F:monooxygenase activity"/>
    <property type="evidence" value="ECO:0007669"/>
    <property type="project" value="UniProtKB-KW"/>
</dbReference>
<organism evidence="9 10">
    <name type="scientific">Bionectria ochroleuca</name>
    <name type="common">Gliocladium roseum</name>
    <dbReference type="NCBI Taxonomy" id="29856"/>
    <lineage>
        <taxon>Eukaryota</taxon>
        <taxon>Fungi</taxon>
        <taxon>Dikarya</taxon>
        <taxon>Ascomycota</taxon>
        <taxon>Pezizomycotina</taxon>
        <taxon>Sordariomycetes</taxon>
        <taxon>Hypocreomycetidae</taxon>
        <taxon>Hypocreales</taxon>
        <taxon>Bionectriaceae</taxon>
        <taxon>Clonostachys</taxon>
    </lineage>
</organism>
<evidence type="ECO:0000256" key="1">
    <source>
        <dbReference type="ARBA" id="ARBA00007992"/>
    </source>
</evidence>
<evidence type="ECO:0000256" key="6">
    <source>
        <dbReference type="SAM" id="SignalP"/>
    </source>
</evidence>
<dbReference type="GO" id="GO:0071949">
    <property type="term" value="F:FAD binding"/>
    <property type="evidence" value="ECO:0007669"/>
    <property type="project" value="InterPro"/>
</dbReference>
<keyword evidence="3" id="KW-0274">FAD</keyword>
<protein>
    <recommendedName>
        <fullName evidence="11">FAD-binding domain-containing protein</fullName>
    </recommendedName>
</protein>
<evidence type="ECO:0000259" key="7">
    <source>
        <dbReference type="Pfam" id="PF01494"/>
    </source>
</evidence>
<dbReference type="AlphaFoldDB" id="A0A8H7MYD1"/>
<feature type="domain" description="FAD/NAD(P)-binding" evidence="8">
    <location>
        <begin position="4"/>
        <end position="130"/>
    </location>
</feature>
<dbReference type="Pfam" id="PF07992">
    <property type="entry name" value="Pyr_redox_2"/>
    <property type="match status" value="1"/>
</dbReference>
<evidence type="ECO:0000256" key="4">
    <source>
        <dbReference type="ARBA" id="ARBA00023002"/>
    </source>
</evidence>
<dbReference type="SUPFAM" id="SSF54373">
    <property type="entry name" value="FAD-linked reductases, C-terminal domain"/>
    <property type="match status" value="1"/>
</dbReference>
<evidence type="ECO:0000256" key="5">
    <source>
        <dbReference type="ARBA" id="ARBA00023033"/>
    </source>
</evidence>
<comment type="similarity">
    <text evidence="1">Belongs to the paxM FAD-dependent monooxygenase family.</text>
</comment>
<reference evidence="9" key="1">
    <citation type="submission" date="2020-10" db="EMBL/GenBank/DDBJ databases">
        <title>High-Quality Genome Resource of Clonostachys rosea strain S41 by Oxford Nanopore Long-Read Sequencing.</title>
        <authorList>
            <person name="Wang H."/>
        </authorList>
    </citation>
    <scope>NUCLEOTIDE SEQUENCE</scope>
    <source>
        <strain evidence="9">S41</strain>
    </source>
</reference>
<name>A0A8H7MYD1_BIOOC</name>
<comment type="caution">
    <text evidence="9">The sequence shown here is derived from an EMBL/GenBank/DDBJ whole genome shotgun (WGS) entry which is preliminary data.</text>
</comment>
<proteinExistence type="inferred from homology"/>
<dbReference type="PRINTS" id="PR00420">
    <property type="entry name" value="RNGMNOXGNASE"/>
</dbReference>
<keyword evidence="6" id="KW-0732">Signal</keyword>
<dbReference type="Gene3D" id="3.50.50.60">
    <property type="entry name" value="FAD/NAD(P)-binding domain"/>
    <property type="match status" value="1"/>
</dbReference>
<sequence length="350" mass="38225">MPLKIIIVGAGIAGLASAAMLRAGADVTILESGDANHVAGGQGLGFGPNAVKIVEKIGYDSQRVRAVKSKGLKADELHRLAVQDGPGRTPVLRYKTKVTDIDPDTGVVTLQNGETIQGDVIIVAAGIHTKIKENIVVSSEYATTPTGQSIFRFLVSSENARKASGHLPDWWNPEAGDYLSITRLDDGTNRAIITYPGRDFQYVNFSCAFPNEYLSQRATESWFANGDINDVLDIFKDFPTSYREFMKYAEEVKVWELQDHDPLPNYVSGRAVLIGDAAHAMAPFQGQGAGQAIEDAEGLRLLLEPGVTPSDVPRILQQWESVRRSRASQVQLNTRVASEKLDEVNSFQRI</sequence>
<dbReference type="InterPro" id="IPR050493">
    <property type="entry name" value="FAD-dep_Monooxygenase_BioMet"/>
</dbReference>